<keyword evidence="4 9" id="KW-0808">Transferase</keyword>
<evidence type="ECO:0000256" key="7">
    <source>
        <dbReference type="ARBA" id="ARBA00023004"/>
    </source>
</evidence>
<evidence type="ECO:0000313" key="14">
    <source>
        <dbReference type="Proteomes" id="UP001501600"/>
    </source>
</evidence>
<keyword evidence="5 9" id="KW-0949">S-adenosyl-L-methionine</keyword>
<dbReference type="InterPro" id="IPR030391">
    <property type="entry name" value="MeTrfase_TrmA_CS"/>
</dbReference>
<evidence type="ECO:0000256" key="10">
    <source>
        <dbReference type="PROSITE-ProRule" id="PRU01024"/>
    </source>
</evidence>
<dbReference type="EC" id="2.1.1.190" evidence="9"/>
<protein>
    <recommendedName>
        <fullName evidence="9">23S rRNA (uracil(1939)-C(5))-methyltransferase RlmD</fullName>
        <ecNumber evidence="9">2.1.1.190</ecNumber>
    </recommendedName>
    <alternativeName>
        <fullName evidence="9">23S rRNA(m5U1939)-methyltransferase</fullName>
    </alternativeName>
</protein>
<keyword evidence="1 9" id="KW-0004">4Fe-4S</keyword>
<dbReference type="PROSITE" id="PS50926">
    <property type="entry name" value="TRAM"/>
    <property type="match status" value="1"/>
</dbReference>
<evidence type="ECO:0000256" key="6">
    <source>
        <dbReference type="ARBA" id="ARBA00022723"/>
    </source>
</evidence>
<feature type="binding site" evidence="9">
    <location>
        <position position="319"/>
    </location>
    <ligand>
        <name>S-adenosyl-L-methionine</name>
        <dbReference type="ChEBI" id="CHEBI:59789"/>
    </ligand>
</feature>
<dbReference type="Pfam" id="PF13847">
    <property type="entry name" value="Methyltransf_31"/>
    <property type="match status" value="1"/>
</dbReference>
<feature type="binding site" evidence="9 10">
    <location>
        <position position="382"/>
    </location>
    <ligand>
        <name>S-adenosyl-L-methionine</name>
        <dbReference type="ChEBI" id="CHEBI:59789"/>
    </ligand>
</feature>
<dbReference type="Gene3D" id="2.40.50.140">
    <property type="entry name" value="Nucleic acid-binding proteins"/>
    <property type="match status" value="1"/>
</dbReference>
<dbReference type="PANTHER" id="PTHR11061">
    <property type="entry name" value="RNA M5U METHYLTRANSFERASE"/>
    <property type="match status" value="1"/>
</dbReference>
<evidence type="ECO:0000313" key="13">
    <source>
        <dbReference type="EMBL" id="GAA5192422.1"/>
    </source>
</evidence>
<evidence type="ECO:0000256" key="1">
    <source>
        <dbReference type="ARBA" id="ARBA00022485"/>
    </source>
</evidence>
<keyword evidence="6 9" id="KW-0479">Metal-binding</keyword>
<dbReference type="PANTHER" id="PTHR11061:SF49">
    <property type="entry name" value="23S RRNA (URACIL(1939)-C(5))-METHYLTRANSFERASE RLMD"/>
    <property type="match status" value="1"/>
</dbReference>
<evidence type="ECO:0000259" key="12">
    <source>
        <dbReference type="PROSITE" id="PS50926"/>
    </source>
</evidence>
<keyword evidence="2 9" id="KW-0698">rRNA processing</keyword>
<keyword evidence="3 9" id="KW-0489">Methyltransferase</keyword>
<dbReference type="SUPFAM" id="SSF50249">
    <property type="entry name" value="Nucleic acid-binding proteins"/>
    <property type="match status" value="1"/>
</dbReference>
<dbReference type="CDD" id="cd02440">
    <property type="entry name" value="AdoMet_MTases"/>
    <property type="match status" value="1"/>
</dbReference>
<comment type="catalytic activity">
    <reaction evidence="9">
        <text>uridine(1939) in 23S rRNA + S-adenosyl-L-methionine = 5-methyluridine(1939) in 23S rRNA + S-adenosyl-L-homocysteine + H(+)</text>
        <dbReference type="Rhea" id="RHEA:42908"/>
        <dbReference type="Rhea" id="RHEA-COMP:10278"/>
        <dbReference type="Rhea" id="RHEA-COMP:10279"/>
        <dbReference type="ChEBI" id="CHEBI:15378"/>
        <dbReference type="ChEBI" id="CHEBI:57856"/>
        <dbReference type="ChEBI" id="CHEBI:59789"/>
        <dbReference type="ChEBI" id="CHEBI:65315"/>
        <dbReference type="ChEBI" id="CHEBI:74447"/>
        <dbReference type="EC" id="2.1.1.190"/>
    </reaction>
</comment>
<feature type="binding site" evidence="9 10">
    <location>
        <position position="335"/>
    </location>
    <ligand>
        <name>S-adenosyl-L-methionine</name>
        <dbReference type="ChEBI" id="CHEBI:59789"/>
    </ligand>
</feature>
<dbReference type="InterPro" id="IPR010280">
    <property type="entry name" value="U5_MeTrfase_fam"/>
</dbReference>
<dbReference type="InterPro" id="IPR025714">
    <property type="entry name" value="Methyltranfer_dom"/>
</dbReference>
<feature type="active site" description="Nucleophile" evidence="9 10">
    <location>
        <position position="408"/>
    </location>
</feature>
<keyword evidence="7 9" id="KW-0408">Iron</keyword>
<dbReference type="NCBIfam" id="TIGR00479">
    <property type="entry name" value="rumA"/>
    <property type="match status" value="1"/>
</dbReference>
<dbReference type="InterPro" id="IPR002792">
    <property type="entry name" value="TRAM_dom"/>
</dbReference>
<dbReference type="InterPro" id="IPR001566">
    <property type="entry name" value="23S_rRNA_MeTrfase_RlmD"/>
</dbReference>
<evidence type="ECO:0000256" key="2">
    <source>
        <dbReference type="ARBA" id="ARBA00022552"/>
    </source>
</evidence>
<comment type="function">
    <text evidence="9">Catalyzes the formation of 5-methyl-uridine at position 1939 (m5U1939) in 23S rRNA.</text>
</comment>
<evidence type="ECO:0000256" key="9">
    <source>
        <dbReference type="HAMAP-Rule" id="MF_01010"/>
    </source>
</evidence>
<comment type="caution">
    <text evidence="13">The sequence shown here is derived from an EMBL/GenBank/DDBJ whole genome shotgun (WGS) entry which is preliminary data.</text>
</comment>
<keyword evidence="8 9" id="KW-0411">Iron-sulfur</keyword>
<feature type="binding site" evidence="9">
    <location>
        <position position="362"/>
    </location>
    <ligand>
        <name>S-adenosyl-L-methionine</name>
        <dbReference type="ChEBI" id="CHEBI:59789"/>
    </ligand>
</feature>
<feature type="domain" description="TRAM" evidence="12">
    <location>
        <begin position="12"/>
        <end position="70"/>
    </location>
</feature>
<evidence type="ECO:0000256" key="11">
    <source>
        <dbReference type="PROSITE-ProRule" id="PRU10015"/>
    </source>
</evidence>
<organism evidence="13 14">
    <name type="scientific">Ferrimonas gelatinilytica</name>
    <dbReference type="NCBI Taxonomy" id="1255257"/>
    <lineage>
        <taxon>Bacteria</taxon>
        <taxon>Pseudomonadati</taxon>
        <taxon>Pseudomonadota</taxon>
        <taxon>Gammaproteobacteria</taxon>
        <taxon>Alteromonadales</taxon>
        <taxon>Ferrimonadaceae</taxon>
        <taxon>Ferrimonas</taxon>
    </lineage>
</organism>
<feature type="binding site" evidence="9">
    <location>
        <position position="92"/>
    </location>
    <ligand>
        <name>[4Fe-4S] cluster</name>
        <dbReference type="ChEBI" id="CHEBI:49883"/>
    </ligand>
</feature>
<proteinExistence type="inferred from homology"/>
<dbReference type="SUPFAM" id="SSF53335">
    <property type="entry name" value="S-adenosyl-L-methionine-dependent methyltransferases"/>
    <property type="match status" value="1"/>
</dbReference>
<evidence type="ECO:0000256" key="8">
    <source>
        <dbReference type="ARBA" id="ARBA00023014"/>
    </source>
</evidence>
<dbReference type="NCBIfam" id="NF009639">
    <property type="entry name" value="PRK13168.1"/>
    <property type="match status" value="1"/>
</dbReference>
<dbReference type="HAMAP" id="MF_01010">
    <property type="entry name" value="23SrRNA_methyltr_RlmD"/>
    <property type="match status" value="1"/>
</dbReference>
<feature type="binding site" evidence="9 10">
    <location>
        <position position="314"/>
    </location>
    <ligand>
        <name>S-adenosyl-L-methionine</name>
        <dbReference type="ChEBI" id="CHEBI:59789"/>
    </ligand>
</feature>
<dbReference type="Gene3D" id="2.40.50.1070">
    <property type="match status" value="1"/>
</dbReference>
<evidence type="ECO:0000256" key="4">
    <source>
        <dbReference type="ARBA" id="ARBA00022679"/>
    </source>
</evidence>
<feature type="active site" evidence="11">
    <location>
        <position position="408"/>
    </location>
</feature>
<name>A0ABP9SAH5_9GAMM</name>
<dbReference type="Gene3D" id="3.40.50.150">
    <property type="entry name" value="Vaccinia Virus protein VP39"/>
    <property type="match status" value="1"/>
</dbReference>
<keyword evidence="14" id="KW-1185">Reference proteome</keyword>
<dbReference type="EMBL" id="BAABLF010000013">
    <property type="protein sequence ID" value="GAA5192422.1"/>
    <property type="molecule type" value="Genomic_DNA"/>
</dbReference>
<feature type="binding site" evidence="9">
    <location>
        <position position="173"/>
    </location>
    <ligand>
        <name>[4Fe-4S] cluster</name>
        <dbReference type="ChEBI" id="CHEBI:49883"/>
    </ligand>
</feature>
<dbReference type="InterPro" id="IPR030390">
    <property type="entry name" value="MeTrfase_TrmA_AS"/>
</dbReference>
<dbReference type="PROSITE" id="PS51687">
    <property type="entry name" value="SAM_MT_RNA_M5U"/>
    <property type="match status" value="1"/>
</dbReference>
<sequence>MAQFYSPKSKKTKTLPQIIEVEASALDHQGNAVASHEGKVIFVPGLLPGESARVQLEKSKHRFAEGKVVKRLRDHPQRVKPHCSHFDRCGGCQLQYATAQAQREWKQAALLTLLSHRGGQSESEMTKGLAEPLSGPQWHYRRRARIGARVVRGQLLLGFRQRGSNRLLDIDQCPVLAEPLNALLPKLRQQLGTMALAGDIGHVDLVLAHEGPVVVLRVLAPVSKTQRRVLKEWAEKAGCQLLLHTDEGLETLTGAVPSALHYEIGQTASGEPRPMPAFLPGDFVQINDSVNRQMIDQAIEWLQPQPEETGLDLFCGGGNFSFALASLSKHLVGVEGVASMVERASARATELALTNCTFYCADLNGDLPDEAWAQRVDWLLLDPARAGAFGVLPWIPKLAPKRILYISCDPMSLAKDARVLTEQGYEMIRLGLVDMFPHTHHLESMALFVPRSRGKRRA</sequence>
<reference evidence="14" key="1">
    <citation type="journal article" date="2019" name="Int. J. Syst. Evol. Microbiol.">
        <title>The Global Catalogue of Microorganisms (GCM) 10K type strain sequencing project: providing services to taxonomists for standard genome sequencing and annotation.</title>
        <authorList>
            <consortium name="The Broad Institute Genomics Platform"/>
            <consortium name="The Broad Institute Genome Sequencing Center for Infectious Disease"/>
            <person name="Wu L."/>
            <person name="Ma J."/>
        </authorList>
    </citation>
    <scope>NUCLEOTIDE SEQUENCE [LARGE SCALE GENOMIC DNA]</scope>
    <source>
        <strain evidence="14">JCM 18720</strain>
    </source>
</reference>
<dbReference type="Proteomes" id="UP001501600">
    <property type="component" value="Unassembled WGS sequence"/>
</dbReference>
<feature type="binding site" evidence="9">
    <location>
        <position position="89"/>
    </location>
    <ligand>
        <name>[4Fe-4S] cluster</name>
        <dbReference type="ChEBI" id="CHEBI:49883"/>
    </ligand>
</feature>
<dbReference type="Pfam" id="PF01938">
    <property type="entry name" value="TRAM"/>
    <property type="match status" value="1"/>
</dbReference>
<evidence type="ECO:0000256" key="5">
    <source>
        <dbReference type="ARBA" id="ARBA00022691"/>
    </source>
</evidence>
<dbReference type="PROSITE" id="PS01230">
    <property type="entry name" value="TRMA_1"/>
    <property type="match status" value="1"/>
</dbReference>
<dbReference type="PROSITE" id="PS01231">
    <property type="entry name" value="TRMA_2"/>
    <property type="match status" value="1"/>
</dbReference>
<feature type="binding site" evidence="9 10">
    <location>
        <position position="285"/>
    </location>
    <ligand>
        <name>S-adenosyl-L-methionine</name>
        <dbReference type="ChEBI" id="CHEBI:59789"/>
    </ligand>
</feature>
<evidence type="ECO:0000256" key="3">
    <source>
        <dbReference type="ARBA" id="ARBA00022603"/>
    </source>
</evidence>
<gene>
    <name evidence="9 13" type="primary">rlmD</name>
    <name evidence="13" type="ORF">GCM10025772_21630</name>
</gene>
<dbReference type="InterPro" id="IPR029063">
    <property type="entry name" value="SAM-dependent_MTases_sf"/>
</dbReference>
<accession>A0ABP9SAH5</accession>
<comment type="similarity">
    <text evidence="9">Belongs to the class I-like SAM-binding methyltransferase superfamily. RNA M5U methyltransferase family. RlmD subfamily.</text>
</comment>
<dbReference type="RefSeq" id="WP_345317078.1">
    <property type="nucleotide sequence ID" value="NZ_BAABLF010000013.1"/>
</dbReference>
<dbReference type="InterPro" id="IPR012340">
    <property type="entry name" value="NA-bd_OB-fold"/>
</dbReference>
<feature type="binding site" evidence="9">
    <location>
        <position position="83"/>
    </location>
    <ligand>
        <name>[4Fe-4S] cluster</name>
        <dbReference type="ChEBI" id="CHEBI:49883"/>
    </ligand>
</feature>